<evidence type="ECO:0000313" key="2">
    <source>
        <dbReference type="Proteomes" id="UP001600894"/>
    </source>
</evidence>
<reference evidence="1 2" key="1">
    <citation type="submission" date="2024-04" db="EMBL/GenBank/DDBJ databases">
        <title>Defined microbial consortia suppress multidrug-resistant proinflammatory Enterobacteriaceae via ecological control.</title>
        <authorList>
            <person name="Furuichi M."/>
            <person name="Kawaguchi T."/>
            <person name="Pust M."/>
            <person name="Yasuma K."/>
            <person name="Plichta D."/>
            <person name="Hasegawa N."/>
            <person name="Ohya T."/>
            <person name="Bhattarai S."/>
            <person name="Sasajima S."/>
            <person name="Aoto Y."/>
            <person name="Tuganbaev T."/>
            <person name="Yaginuma M."/>
            <person name="Ueda M."/>
            <person name="Okahashi N."/>
            <person name="Amafuji K."/>
            <person name="Kiridooshi Y."/>
            <person name="Sugita K."/>
            <person name="Strazar M."/>
            <person name="Skelly A."/>
            <person name="Suda W."/>
            <person name="Hattori M."/>
            <person name="Nakamoto N."/>
            <person name="Caballero S."/>
            <person name="Norman J."/>
            <person name="Olle B."/>
            <person name="Tanoue T."/>
            <person name="Arita M."/>
            <person name="Bucci V."/>
            <person name="Atarashi K."/>
            <person name="Xavier R."/>
            <person name="Honda K."/>
        </authorList>
    </citation>
    <scope>NUCLEOTIDE SEQUENCE [LARGE SCALE GENOMIC DNA]</scope>
    <source>
        <strain evidence="2">f13</strain>
    </source>
</reference>
<name>A0ABQ0AW03_9FIRM</name>
<organism evidence="1 2">
    <name type="scientific">Enterocloster alcoholdehydrogenati</name>
    <dbReference type="NCBI Taxonomy" id="2547410"/>
    <lineage>
        <taxon>Bacteria</taxon>
        <taxon>Bacillati</taxon>
        <taxon>Bacillota</taxon>
        <taxon>Clostridia</taxon>
        <taxon>Lachnospirales</taxon>
        <taxon>Lachnospiraceae</taxon>
        <taxon>Enterocloster</taxon>
    </lineage>
</organism>
<keyword evidence="2" id="KW-1185">Reference proteome</keyword>
<dbReference type="Proteomes" id="UP001600894">
    <property type="component" value="Unassembled WGS sequence"/>
</dbReference>
<dbReference type="EMBL" id="BAABXL010000001">
    <property type="protein sequence ID" value="GAA6268201.1"/>
    <property type="molecule type" value="Genomic_DNA"/>
</dbReference>
<sequence>MTFSYSMVTAFFAVPNHFNILKFESPYLKQGDVGKIYYMGKYTIICKKSAV</sequence>
<gene>
    <name evidence="1" type="ORF">F130042H8_12610</name>
</gene>
<accession>A0ABQ0AW03</accession>
<protein>
    <submittedName>
        <fullName evidence="1">Uncharacterized protein</fullName>
    </submittedName>
</protein>
<proteinExistence type="predicted"/>
<comment type="caution">
    <text evidence="1">The sequence shown here is derived from an EMBL/GenBank/DDBJ whole genome shotgun (WGS) entry which is preliminary data.</text>
</comment>
<evidence type="ECO:0000313" key="1">
    <source>
        <dbReference type="EMBL" id="GAA6268201.1"/>
    </source>
</evidence>